<dbReference type="InterPro" id="IPR050781">
    <property type="entry name" value="CWC22_splicing_factor"/>
</dbReference>
<evidence type="ECO:0000313" key="2">
    <source>
        <dbReference type="EMBL" id="KIN92914.1"/>
    </source>
</evidence>
<feature type="transmembrane region" description="Helical" evidence="1">
    <location>
        <begin position="12"/>
        <end position="37"/>
    </location>
</feature>
<dbReference type="PANTHER" id="PTHR18034">
    <property type="entry name" value="CELL CYCLE CONTROL PROTEIN CWF22-RELATED"/>
    <property type="match status" value="1"/>
</dbReference>
<dbReference type="PANTHER" id="PTHR18034:SF3">
    <property type="entry name" value="PRE-MRNA-SPLICING FACTOR CWC22 HOMOLOG"/>
    <property type="match status" value="1"/>
</dbReference>
<dbReference type="Proteomes" id="UP000054217">
    <property type="component" value="Unassembled WGS sequence"/>
</dbReference>
<gene>
    <name evidence="2" type="ORF">M404DRAFT_36604</name>
</gene>
<organism evidence="2 3">
    <name type="scientific">Pisolithus tinctorius Marx 270</name>
    <dbReference type="NCBI Taxonomy" id="870435"/>
    <lineage>
        <taxon>Eukaryota</taxon>
        <taxon>Fungi</taxon>
        <taxon>Dikarya</taxon>
        <taxon>Basidiomycota</taxon>
        <taxon>Agaricomycotina</taxon>
        <taxon>Agaricomycetes</taxon>
        <taxon>Agaricomycetidae</taxon>
        <taxon>Boletales</taxon>
        <taxon>Sclerodermatineae</taxon>
        <taxon>Pisolithaceae</taxon>
        <taxon>Pisolithus</taxon>
    </lineage>
</organism>
<dbReference type="InterPro" id="IPR016024">
    <property type="entry name" value="ARM-type_fold"/>
</dbReference>
<dbReference type="GO" id="GO:0003723">
    <property type="term" value="F:RNA binding"/>
    <property type="evidence" value="ECO:0007669"/>
    <property type="project" value="TreeGrafter"/>
</dbReference>
<evidence type="ECO:0000256" key="1">
    <source>
        <dbReference type="SAM" id="Phobius"/>
    </source>
</evidence>
<proteinExistence type="predicted"/>
<dbReference type="EMBL" id="KN832301">
    <property type="protein sequence ID" value="KIN92914.1"/>
    <property type="molecule type" value="Genomic_DNA"/>
</dbReference>
<protein>
    <submittedName>
        <fullName evidence="2">Uncharacterized protein</fullName>
    </submittedName>
</protein>
<dbReference type="OrthoDB" id="1924287at2759"/>
<dbReference type="HOGENOM" id="CLU_2038993_0_0_1"/>
<evidence type="ECO:0000313" key="3">
    <source>
        <dbReference type="Proteomes" id="UP000054217"/>
    </source>
</evidence>
<keyword evidence="3" id="KW-1185">Reference proteome</keyword>
<reference evidence="2 3" key="1">
    <citation type="submission" date="2014-04" db="EMBL/GenBank/DDBJ databases">
        <authorList>
            <consortium name="DOE Joint Genome Institute"/>
            <person name="Kuo A."/>
            <person name="Kohler A."/>
            <person name="Costa M.D."/>
            <person name="Nagy L.G."/>
            <person name="Floudas D."/>
            <person name="Copeland A."/>
            <person name="Barry K.W."/>
            <person name="Cichocki N."/>
            <person name="Veneault-Fourrey C."/>
            <person name="LaButti K."/>
            <person name="Lindquist E.A."/>
            <person name="Lipzen A."/>
            <person name="Lundell T."/>
            <person name="Morin E."/>
            <person name="Murat C."/>
            <person name="Sun H."/>
            <person name="Tunlid A."/>
            <person name="Henrissat B."/>
            <person name="Grigoriev I.V."/>
            <person name="Hibbett D.S."/>
            <person name="Martin F."/>
            <person name="Nordberg H.P."/>
            <person name="Cantor M.N."/>
            <person name="Hua S.X."/>
        </authorList>
    </citation>
    <scope>NUCLEOTIDE SEQUENCE [LARGE SCALE GENOMIC DNA]</scope>
    <source>
        <strain evidence="2 3">Marx 270</strain>
    </source>
</reference>
<keyword evidence="1" id="KW-0812">Transmembrane</keyword>
<sequence length="121" mass="13422">MKAQASSLPFTPVFATLVAIINTKLPQVGGLILAWLISQFQRAFKHNDKTVCHSSTTFIAHLVNQAVTHEIIVLETLIFLLECPMDDLIEIVVGFMHEVSAFLAENSLKANALIFEEQAKE</sequence>
<keyword evidence="1" id="KW-0472">Membrane</keyword>
<dbReference type="SUPFAM" id="SSF48371">
    <property type="entry name" value="ARM repeat"/>
    <property type="match status" value="1"/>
</dbReference>
<dbReference type="AlphaFoldDB" id="A0A0C3MVH5"/>
<dbReference type="GO" id="GO:0071013">
    <property type="term" value="C:catalytic step 2 spliceosome"/>
    <property type="evidence" value="ECO:0007669"/>
    <property type="project" value="TreeGrafter"/>
</dbReference>
<dbReference type="STRING" id="870435.A0A0C3MVH5"/>
<name>A0A0C3MVH5_PISTI</name>
<keyword evidence="1" id="KW-1133">Transmembrane helix</keyword>
<accession>A0A0C3MVH5</accession>
<dbReference type="InParanoid" id="A0A0C3MVH5"/>
<dbReference type="Gene3D" id="1.25.40.180">
    <property type="match status" value="1"/>
</dbReference>
<dbReference type="GO" id="GO:0000398">
    <property type="term" value="P:mRNA splicing, via spliceosome"/>
    <property type="evidence" value="ECO:0007669"/>
    <property type="project" value="TreeGrafter"/>
</dbReference>
<reference evidence="3" key="2">
    <citation type="submission" date="2015-01" db="EMBL/GenBank/DDBJ databases">
        <title>Evolutionary Origins and Diversification of the Mycorrhizal Mutualists.</title>
        <authorList>
            <consortium name="DOE Joint Genome Institute"/>
            <consortium name="Mycorrhizal Genomics Consortium"/>
            <person name="Kohler A."/>
            <person name="Kuo A."/>
            <person name="Nagy L.G."/>
            <person name="Floudas D."/>
            <person name="Copeland A."/>
            <person name="Barry K.W."/>
            <person name="Cichocki N."/>
            <person name="Veneault-Fourrey C."/>
            <person name="LaButti K."/>
            <person name="Lindquist E.A."/>
            <person name="Lipzen A."/>
            <person name="Lundell T."/>
            <person name="Morin E."/>
            <person name="Murat C."/>
            <person name="Riley R."/>
            <person name="Ohm R."/>
            <person name="Sun H."/>
            <person name="Tunlid A."/>
            <person name="Henrissat B."/>
            <person name="Grigoriev I.V."/>
            <person name="Hibbett D.S."/>
            <person name="Martin F."/>
        </authorList>
    </citation>
    <scope>NUCLEOTIDE SEQUENCE [LARGE SCALE GENOMIC DNA]</scope>
    <source>
        <strain evidence="3">Marx 270</strain>
    </source>
</reference>